<evidence type="ECO:0000259" key="11">
    <source>
        <dbReference type="Pfam" id="PF00593"/>
    </source>
</evidence>
<dbReference type="Gene3D" id="2.40.170.20">
    <property type="entry name" value="TonB-dependent receptor, beta-barrel domain"/>
    <property type="match status" value="1"/>
</dbReference>
<evidence type="ECO:0000256" key="8">
    <source>
        <dbReference type="PROSITE-ProRule" id="PRU01360"/>
    </source>
</evidence>
<dbReference type="GO" id="GO:0009279">
    <property type="term" value="C:cell outer membrane"/>
    <property type="evidence" value="ECO:0007669"/>
    <property type="project" value="UniProtKB-SubCell"/>
</dbReference>
<evidence type="ECO:0000313" key="13">
    <source>
        <dbReference type="EMBL" id="SEA87861.1"/>
    </source>
</evidence>
<dbReference type="PROSITE" id="PS52016">
    <property type="entry name" value="TONB_DEPENDENT_REC_3"/>
    <property type="match status" value="1"/>
</dbReference>
<dbReference type="InterPro" id="IPR000531">
    <property type="entry name" value="Beta-barrel_TonB"/>
</dbReference>
<evidence type="ECO:0000256" key="1">
    <source>
        <dbReference type="ARBA" id="ARBA00004571"/>
    </source>
</evidence>
<proteinExistence type="inferred from homology"/>
<protein>
    <submittedName>
        <fullName evidence="13">Outer membrane receptor for ferrienterochelin and colicins</fullName>
    </submittedName>
</protein>
<evidence type="ECO:0000256" key="6">
    <source>
        <dbReference type="ARBA" id="ARBA00023136"/>
    </source>
</evidence>
<name>A0A1H4ES64_9BACT</name>
<feature type="domain" description="TonB-dependent receptor plug" evidence="12">
    <location>
        <begin position="128"/>
        <end position="233"/>
    </location>
</feature>
<dbReference type="InterPro" id="IPR039426">
    <property type="entry name" value="TonB-dep_rcpt-like"/>
</dbReference>
<evidence type="ECO:0000256" key="2">
    <source>
        <dbReference type="ARBA" id="ARBA00022448"/>
    </source>
</evidence>
<keyword evidence="2 8" id="KW-0813">Transport</keyword>
<dbReference type="Gene3D" id="2.170.130.10">
    <property type="entry name" value="TonB-dependent receptor, plug domain"/>
    <property type="match status" value="1"/>
</dbReference>
<dbReference type="PANTHER" id="PTHR30069:SF57">
    <property type="entry name" value="TONB-DEPENDENT RECEPTOR"/>
    <property type="match status" value="1"/>
</dbReference>
<feature type="domain" description="TonB-dependent receptor-like beta-barrel" evidence="11">
    <location>
        <begin position="283"/>
        <end position="731"/>
    </location>
</feature>
<dbReference type="SUPFAM" id="SSF49464">
    <property type="entry name" value="Carboxypeptidase regulatory domain-like"/>
    <property type="match status" value="1"/>
</dbReference>
<evidence type="ECO:0000259" key="12">
    <source>
        <dbReference type="Pfam" id="PF07715"/>
    </source>
</evidence>
<dbReference type="AlphaFoldDB" id="A0A1H4ES64"/>
<keyword evidence="5 9" id="KW-0798">TonB box</keyword>
<dbReference type="Pfam" id="PF00593">
    <property type="entry name" value="TonB_dep_Rec_b-barrel"/>
    <property type="match status" value="1"/>
</dbReference>
<dbReference type="GO" id="GO:0015344">
    <property type="term" value="F:siderophore uptake transmembrane transporter activity"/>
    <property type="evidence" value="ECO:0007669"/>
    <property type="project" value="TreeGrafter"/>
</dbReference>
<evidence type="ECO:0000313" key="14">
    <source>
        <dbReference type="Proteomes" id="UP000183253"/>
    </source>
</evidence>
<gene>
    <name evidence="13" type="ORF">SAMN05444145_10853</name>
</gene>
<evidence type="ECO:0000256" key="3">
    <source>
        <dbReference type="ARBA" id="ARBA00022452"/>
    </source>
</evidence>
<comment type="subcellular location">
    <subcellularLocation>
        <location evidence="1 8">Cell outer membrane</location>
        <topology evidence="1 8">Multi-pass membrane protein</topology>
    </subcellularLocation>
</comment>
<dbReference type="EMBL" id="FNRI01000008">
    <property type="protein sequence ID" value="SEA87861.1"/>
    <property type="molecule type" value="Genomic_DNA"/>
</dbReference>
<sequence length="767" mass="84495">MKRSVLSALFLCLYLIVSGADAPRKGTDANLYGHVVDRETHEHIPYASIAVVGTAFGTTTDASGHYFLKNLPEGELTLEVRALGYAAKRTSVALKRGETLELNFEVAQNGISMDEVVVSASRSATLRREAPALVSVLDAGLFERTNAACLAQGLSFQPGVRVEDDCQNCGFMQVRINGLDGHYSQILVDSHPVFSALTGVYGLEQIPANMIERVEVLRGGGSALFGSSAIGGTINIITREPTRSSAQLSHTLTSLGGSNSYDNSTMLNASIVSESGRAGISVFGQSRHRSGYDHDGDGFTELPVINSQSVGMRSFFRTGAYSRITAQYHHIGEYRRGGDRLDLPPHEAFVAEQTDHAIDGGSLSFDLSSADRSNRFNAYASFQNTARKSYYGGNQDPDAYGTTHDLTAAAGVQYVHAFRKLLFMPSELTLGAEYSFDELEDRSIGYAIDTDQTVHIVGGYLQNEWKTKKWSLLIGGRLDKHNLVDHVIFSPRANVRFNPSESVNLRVSYAGGYRAPQAFDEDMHIAVVGGERVRIRLADDLKEERSHSVSLSADLYHTFGSVQANLLVEGFYTKLEDVFALRDIEDTADGGKIKERYNGSGATVRGLNVEGRAAFTRWFELQAGMTWQRSRYSEPEQWSEDAEVPPVRRMFRTPDLYGYFTASFKPLRRFTADVTGTCTGEMLVQHMAGSGVDRDVAVTTPTFCDVNLRLAYDLRIYKEITLQLYGGVQNIFNAYQKDFDQGAERDSGYVYGPSMPRSWFVGAKISF</sequence>
<dbReference type="OrthoDB" id="9760333at2"/>
<dbReference type="STRING" id="1033731.SAMN05444145_10853"/>
<dbReference type="Pfam" id="PF07715">
    <property type="entry name" value="Plug"/>
    <property type="match status" value="1"/>
</dbReference>
<dbReference type="PANTHER" id="PTHR30069">
    <property type="entry name" value="TONB-DEPENDENT OUTER MEMBRANE RECEPTOR"/>
    <property type="match status" value="1"/>
</dbReference>
<evidence type="ECO:0000256" key="9">
    <source>
        <dbReference type="RuleBase" id="RU003357"/>
    </source>
</evidence>
<keyword evidence="7 8" id="KW-0998">Cell outer membrane</keyword>
<feature type="signal peptide" evidence="10">
    <location>
        <begin position="1"/>
        <end position="22"/>
    </location>
</feature>
<keyword evidence="3 8" id="KW-1134">Transmembrane beta strand</keyword>
<evidence type="ECO:0000256" key="4">
    <source>
        <dbReference type="ARBA" id="ARBA00022692"/>
    </source>
</evidence>
<dbReference type="GO" id="GO:0044718">
    <property type="term" value="P:siderophore transmembrane transport"/>
    <property type="evidence" value="ECO:0007669"/>
    <property type="project" value="TreeGrafter"/>
</dbReference>
<reference evidence="13 14" key="1">
    <citation type="submission" date="2016-10" db="EMBL/GenBank/DDBJ databases">
        <authorList>
            <person name="de Groot N.N."/>
        </authorList>
    </citation>
    <scope>NUCLEOTIDE SEQUENCE [LARGE SCALE GENOMIC DNA]</scope>
    <source>
        <strain evidence="13 14">DSM 25383</strain>
    </source>
</reference>
<keyword evidence="10" id="KW-0732">Signal</keyword>
<dbReference type="InterPro" id="IPR036942">
    <property type="entry name" value="Beta-barrel_TonB_sf"/>
</dbReference>
<evidence type="ECO:0000256" key="7">
    <source>
        <dbReference type="ARBA" id="ARBA00023237"/>
    </source>
</evidence>
<organism evidence="13 14">
    <name type="scientific">Alistipes timonensis JC136</name>
    <dbReference type="NCBI Taxonomy" id="1033731"/>
    <lineage>
        <taxon>Bacteria</taxon>
        <taxon>Pseudomonadati</taxon>
        <taxon>Bacteroidota</taxon>
        <taxon>Bacteroidia</taxon>
        <taxon>Bacteroidales</taxon>
        <taxon>Rikenellaceae</taxon>
        <taxon>Alistipes</taxon>
    </lineage>
</organism>
<dbReference type="RefSeq" id="WP_026020793.1">
    <property type="nucleotide sequence ID" value="NZ_CAEG01000015.1"/>
</dbReference>
<dbReference type="SUPFAM" id="SSF56935">
    <property type="entry name" value="Porins"/>
    <property type="match status" value="1"/>
</dbReference>
<evidence type="ECO:0000256" key="10">
    <source>
        <dbReference type="SAM" id="SignalP"/>
    </source>
</evidence>
<feature type="chain" id="PRO_5010300026" evidence="10">
    <location>
        <begin position="23"/>
        <end position="767"/>
    </location>
</feature>
<dbReference type="InterPro" id="IPR008969">
    <property type="entry name" value="CarboxyPept-like_regulatory"/>
</dbReference>
<keyword evidence="6 8" id="KW-0472">Membrane</keyword>
<keyword evidence="13" id="KW-0675">Receptor</keyword>
<dbReference type="InterPro" id="IPR037066">
    <property type="entry name" value="Plug_dom_sf"/>
</dbReference>
<keyword evidence="14" id="KW-1185">Reference proteome</keyword>
<accession>A0A1H4ES64</accession>
<comment type="similarity">
    <text evidence="8 9">Belongs to the TonB-dependent receptor family.</text>
</comment>
<dbReference type="Pfam" id="PF13715">
    <property type="entry name" value="CarbopepD_reg_2"/>
    <property type="match status" value="1"/>
</dbReference>
<dbReference type="Gene3D" id="2.60.40.1120">
    <property type="entry name" value="Carboxypeptidase-like, regulatory domain"/>
    <property type="match status" value="1"/>
</dbReference>
<keyword evidence="4 8" id="KW-0812">Transmembrane</keyword>
<evidence type="ECO:0000256" key="5">
    <source>
        <dbReference type="ARBA" id="ARBA00023077"/>
    </source>
</evidence>
<dbReference type="InterPro" id="IPR012910">
    <property type="entry name" value="Plug_dom"/>
</dbReference>
<dbReference type="Proteomes" id="UP000183253">
    <property type="component" value="Unassembled WGS sequence"/>
</dbReference>